<dbReference type="Pfam" id="PF00651">
    <property type="entry name" value="BTB"/>
    <property type="match status" value="1"/>
</dbReference>
<comment type="caution">
    <text evidence="3">The sequence shown here is derived from an EMBL/GenBank/DDBJ whole genome shotgun (WGS) entry which is preliminary data.</text>
</comment>
<evidence type="ECO:0000313" key="3">
    <source>
        <dbReference type="EMBL" id="GBC06527.1"/>
    </source>
</evidence>
<dbReference type="InterPro" id="IPR011333">
    <property type="entry name" value="SKP1/BTB/POZ_sf"/>
</dbReference>
<dbReference type="Pfam" id="PF07707">
    <property type="entry name" value="BACK"/>
    <property type="match status" value="1"/>
</dbReference>
<evidence type="ECO:0008006" key="5">
    <source>
        <dbReference type="Google" id="ProtNLM"/>
    </source>
</evidence>
<dbReference type="Pfam" id="PF07534">
    <property type="entry name" value="TLD"/>
    <property type="match status" value="1"/>
</dbReference>
<dbReference type="AlphaFoldDB" id="A0A2Z6SJR2"/>
<proteinExistence type="predicted"/>
<feature type="domain" description="BTB" evidence="1">
    <location>
        <begin position="24"/>
        <end position="97"/>
    </location>
</feature>
<dbReference type="InterPro" id="IPR011705">
    <property type="entry name" value="BACK"/>
</dbReference>
<evidence type="ECO:0000313" key="4">
    <source>
        <dbReference type="Proteomes" id="UP000247702"/>
    </source>
</evidence>
<dbReference type="Gene3D" id="3.30.710.10">
    <property type="entry name" value="Potassium Channel Kv1.1, Chain A"/>
    <property type="match status" value="1"/>
</dbReference>
<dbReference type="EMBL" id="BEXD01004081">
    <property type="protein sequence ID" value="GBC06527.1"/>
    <property type="molecule type" value="Genomic_DNA"/>
</dbReference>
<evidence type="ECO:0000259" key="2">
    <source>
        <dbReference type="PROSITE" id="PS51886"/>
    </source>
</evidence>
<reference evidence="3 4" key="1">
    <citation type="submission" date="2017-11" db="EMBL/GenBank/DDBJ databases">
        <title>The genome of Rhizophagus clarus HR1 reveals common genetic basis of auxotrophy among arbuscular mycorrhizal fungi.</title>
        <authorList>
            <person name="Kobayashi Y."/>
        </authorList>
    </citation>
    <scope>NUCLEOTIDE SEQUENCE [LARGE SCALE GENOMIC DNA]</scope>
    <source>
        <strain evidence="3 4">HR1</strain>
    </source>
</reference>
<accession>A0A2Z6SJR2</accession>
<dbReference type="PROSITE" id="PS51886">
    <property type="entry name" value="TLDC"/>
    <property type="match status" value="1"/>
</dbReference>
<dbReference type="PROSITE" id="PS50097">
    <property type="entry name" value="BTB"/>
    <property type="match status" value="1"/>
</dbReference>
<dbReference type="InterPro" id="IPR006571">
    <property type="entry name" value="TLDc_dom"/>
</dbReference>
<dbReference type="CDD" id="cd18186">
    <property type="entry name" value="BTB_POZ_ZBTB_KLHL-like"/>
    <property type="match status" value="1"/>
</dbReference>
<dbReference type="InterPro" id="IPR000210">
    <property type="entry name" value="BTB/POZ_dom"/>
</dbReference>
<name>A0A2Z6SJR2_9GLOM</name>
<dbReference type="PANTHER" id="PTHR45774">
    <property type="entry name" value="BTB/POZ DOMAIN-CONTAINING"/>
    <property type="match status" value="1"/>
</dbReference>
<sequence>MVDNKLLPKLSQNFLEILEDEEYYDITIEVGNDPNVKIFRAHMVILNYRSSYLRRILSTNKKKNDGTLTCIKLPNISPEIFHIILRYIYSGKLFFEEYDIPYIIKILTTANELGLQELTPFIETLLIESQKDSIDQYFDLIYQLSFENNSFLELQKYCNDIISKEPNKIFNSPRFSSISEKLLVTIIQNDNLQMNEVQVWKHVVDWGLAQNPELSSDPKNWSKEDFNTLKNTLQQCIPFIRFHNLTSKEFSDSVLPYRKILSKELYENLLNDFLDNNYKPVKKSKPRIIEKRIDSKIITFQHTVLISKWIDRLEFTDNIKNLYEFKLLYRCGLNVRGRFHEICDNQPGTVIIVKLKGSNEILGGYNPIEWKNISKYSPTKDSFIFSFKNKDNIENHILSRINEEEKAIYNGNNGPSFGDTDLRIFYSEGNLNNFGIKCIKKSYEKPIIVEMHDIEEYEVFKIM</sequence>
<gene>
    <name evidence="3" type="ORF">RclHR1_00690017</name>
</gene>
<protein>
    <recommendedName>
        <fullName evidence="5">BTB domain-containing protein</fullName>
    </recommendedName>
</protein>
<organism evidence="3 4">
    <name type="scientific">Rhizophagus clarus</name>
    <dbReference type="NCBI Taxonomy" id="94130"/>
    <lineage>
        <taxon>Eukaryota</taxon>
        <taxon>Fungi</taxon>
        <taxon>Fungi incertae sedis</taxon>
        <taxon>Mucoromycota</taxon>
        <taxon>Glomeromycotina</taxon>
        <taxon>Glomeromycetes</taxon>
        <taxon>Glomerales</taxon>
        <taxon>Glomeraceae</taxon>
        <taxon>Rhizophagus</taxon>
    </lineage>
</organism>
<dbReference type="SUPFAM" id="SSF54695">
    <property type="entry name" value="POZ domain"/>
    <property type="match status" value="1"/>
</dbReference>
<dbReference type="Gene3D" id="1.25.40.420">
    <property type="match status" value="1"/>
</dbReference>
<dbReference type="PANTHER" id="PTHR45774:SF3">
    <property type="entry name" value="BTB (POZ) DOMAIN-CONTAINING 2B-RELATED"/>
    <property type="match status" value="1"/>
</dbReference>
<evidence type="ECO:0000259" key="1">
    <source>
        <dbReference type="PROSITE" id="PS50097"/>
    </source>
</evidence>
<keyword evidence="4" id="KW-1185">Reference proteome</keyword>
<dbReference type="SMART" id="SM00225">
    <property type="entry name" value="BTB"/>
    <property type="match status" value="1"/>
</dbReference>
<feature type="domain" description="TLDc" evidence="2">
    <location>
        <begin position="296"/>
        <end position="463"/>
    </location>
</feature>
<dbReference type="Proteomes" id="UP000247702">
    <property type="component" value="Unassembled WGS sequence"/>
</dbReference>